<keyword evidence="6" id="KW-0227">DNA damage</keyword>
<dbReference type="eggNOG" id="COG1195">
    <property type="taxonomic scope" value="Bacteria"/>
</dbReference>
<feature type="domain" description="RecF/RecN/SMC N-terminal" evidence="7">
    <location>
        <begin position="1"/>
        <end position="361"/>
    </location>
</feature>
<name>A0A066UMJ3_9GAMM</name>
<dbReference type="GO" id="GO:0006260">
    <property type="term" value="P:DNA replication"/>
    <property type="evidence" value="ECO:0007669"/>
    <property type="project" value="UniProtKB-UniRule"/>
</dbReference>
<evidence type="ECO:0000256" key="4">
    <source>
        <dbReference type="ARBA" id="ARBA00022840"/>
    </source>
</evidence>
<dbReference type="GO" id="GO:0003697">
    <property type="term" value="F:single-stranded DNA binding"/>
    <property type="evidence" value="ECO:0007669"/>
    <property type="project" value="UniProtKB-UniRule"/>
</dbReference>
<dbReference type="AlphaFoldDB" id="A0A066UMJ3"/>
<gene>
    <name evidence="6" type="primary">recF</name>
    <name evidence="8" type="ORF">MBO_03607</name>
</gene>
<keyword evidence="6" id="KW-0742">SOS response</keyword>
<dbReference type="GO" id="GO:0005524">
    <property type="term" value="F:ATP binding"/>
    <property type="evidence" value="ECO:0007669"/>
    <property type="project" value="UniProtKB-UniRule"/>
</dbReference>
<dbReference type="Gene3D" id="1.20.1050.90">
    <property type="entry name" value="RecF/RecN/SMC, N-terminal domain"/>
    <property type="match status" value="1"/>
</dbReference>
<protein>
    <recommendedName>
        <fullName evidence="6">DNA replication and repair protein RecF</fullName>
    </recommendedName>
</protein>
<accession>A0A066UMJ3</accession>
<feature type="binding site" evidence="6">
    <location>
        <begin position="28"/>
        <end position="35"/>
    </location>
    <ligand>
        <name>ATP</name>
        <dbReference type="ChEBI" id="CHEBI:30616"/>
    </ligand>
</feature>
<dbReference type="InterPro" id="IPR042174">
    <property type="entry name" value="RecF_2"/>
</dbReference>
<dbReference type="OrthoDB" id="9803889at2"/>
<dbReference type="GO" id="GO:0005737">
    <property type="term" value="C:cytoplasm"/>
    <property type="evidence" value="ECO:0007669"/>
    <property type="project" value="UniProtKB-SubCell"/>
</dbReference>
<evidence type="ECO:0000259" key="7">
    <source>
        <dbReference type="Pfam" id="PF02463"/>
    </source>
</evidence>
<keyword evidence="5 6" id="KW-0238">DNA-binding</keyword>
<dbReference type="PANTHER" id="PTHR32182">
    <property type="entry name" value="DNA REPLICATION AND REPAIR PROTEIN RECF"/>
    <property type="match status" value="1"/>
</dbReference>
<dbReference type="GO" id="GO:0000731">
    <property type="term" value="P:DNA synthesis involved in DNA repair"/>
    <property type="evidence" value="ECO:0007669"/>
    <property type="project" value="TreeGrafter"/>
</dbReference>
<dbReference type="InterPro" id="IPR003395">
    <property type="entry name" value="RecF/RecN/SMC_N"/>
</dbReference>
<evidence type="ECO:0000256" key="5">
    <source>
        <dbReference type="ARBA" id="ARBA00023125"/>
    </source>
</evidence>
<comment type="caution">
    <text evidence="8">The sequence shown here is derived from an EMBL/GenBank/DDBJ whole genome shotgun (WGS) entry which is preliminary data.</text>
</comment>
<dbReference type="Pfam" id="PF02463">
    <property type="entry name" value="SMC_N"/>
    <property type="match status" value="1"/>
</dbReference>
<keyword evidence="3 6" id="KW-0547">Nucleotide-binding</keyword>
<keyword evidence="9" id="KW-1185">Reference proteome</keyword>
<evidence type="ECO:0000256" key="2">
    <source>
        <dbReference type="ARBA" id="ARBA00022705"/>
    </source>
</evidence>
<dbReference type="GO" id="GO:0006302">
    <property type="term" value="P:double-strand break repair"/>
    <property type="evidence" value="ECO:0007669"/>
    <property type="project" value="TreeGrafter"/>
</dbReference>
<dbReference type="PANTHER" id="PTHR32182:SF0">
    <property type="entry name" value="DNA REPLICATION AND REPAIR PROTEIN RECF"/>
    <property type="match status" value="1"/>
</dbReference>
<evidence type="ECO:0000313" key="9">
    <source>
        <dbReference type="Proteomes" id="UP000035860"/>
    </source>
</evidence>
<organism evidence="8 9">
    <name type="scientific">Moraxella bovoculi 237</name>
    <dbReference type="NCBI Taxonomy" id="743974"/>
    <lineage>
        <taxon>Bacteria</taxon>
        <taxon>Pseudomonadati</taxon>
        <taxon>Pseudomonadota</taxon>
        <taxon>Gammaproteobacteria</taxon>
        <taxon>Moraxellales</taxon>
        <taxon>Moraxellaceae</taxon>
        <taxon>Moraxella</taxon>
    </lineage>
</organism>
<dbReference type="NCBIfam" id="TIGR00611">
    <property type="entry name" value="recf"/>
    <property type="match status" value="1"/>
</dbReference>
<evidence type="ECO:0000256" key="6">
    <source>
        <dbReference type="HAMAP-Rule" id="MF_00365"/>
    </source>
</evidence>
<proteinExistence type="inferred from homology"/>
<dbReference type="InterPro" id="IPR027417">
    <property type="entry name" value="P-loop_NTPase"/>
</dbReference>
<keyword evidence="2 6" id="KW-0235">DNA replication</keyword>
<dbReference type="GO" id="GO:0009432">
    <property type="term" value="P:SOS response"/>
    <property type="evidence" value="ECO:0007669"/>
    <property type="project" value="UniProtKB-UniRule"/>
</dbReference>
<reference evidence="8 9" key="1">
    <citation type="journal article" date="2014" name="Genome Announc.">
        <title>Draft Genome Sequence of Moraxella bovoculi Strain 237T (ATCC BAA-1259T) Isolated from a Calf with Infectious Bovine Keratoconjunctivitis.</title>
        <authorList>
            <person name="Calcutt M.J."/>
            <person name="Foecking M.F."/>
            <person name="Martin N.T."/>
            <person name="Mhlanga-Mutangadura T."/>
            <person name="Reilly T.J."/>
        </authorList>
    </citation>
    <scope>NUCLEOTIDE SEQUENCE [LARGE SCALE GENOMIC DNA]</scope>
    <source>
        <strain evidence="8 9">237</strain>
    </source>
</reference>
<dbReference type="EMBL" id="AOMT01000013">
    <property type="protein sequence ID" value="KDN25433.1"/>
    <property type="molecule type" value="Genomic_DNA"/>
</dbReference>
<dbReference type="Proteomes" id="UP000035860">
    <property type="component" value="Unassembled WGS sequence"/>
</dbReference>
<evidence type="ECO:0000256" key="3">
    <source>
        <dbReference type="ARBA" id="ARBA00022741"/>
    </source>
</evidence>
<sequence length="383" mass="43259">MIQELRIHALRNIQQASLELQQCNLFIGKNGSGKTSLLEAVFLLSRGKSFRHHEPKRYITHYAKTCTVWARTHNQTLAIQKQLDAANLATTTLKLNNSTVPSQSALSFALPTLLIDPTSMALLEEGSGVRRQLLDWLSFHVEPDFYPQWLAYQRLLKQRNALLKSSSLTLHEVSAWDHQLAIHAKALHHYRLVVFNEWQVLFDEMLGRLLPAYESQITLSYSAGFDTQTGLFEVLQNRLSQDKELGYTRVGAHRADVVVSLKNINENGDKLREQAVNVLSRGEKKLLITALRLSQLQMMCARLPDIEPVVLIDDLDAELDDRAIDILLDALLVLPCQLFISSLQTDTIGKIQQKMTVLNNNDDALKVFHVEQGKVAEPLSSAH</sequence>
<comment type="subcellular location">
    <subcellularLocation>
        <location evidence="6">Cytoplasm</location>
    </subcellularLocation>
</comment>
<keyword evidence="1 6" id="KW-0963">Cytoplasm</keyword>
<dbReference type="RefSeq" id="WP_036363769.1">
    <property type="nucleotide sequence ID" value="NZ_AOMT01000013.1"/>
</dbReference>
<comment type="function">
    <text evidence="6">The RecF protein is involved in DNA metabolism; it is required for DNA replication and normal SOS inducibility. RecF binds preferentially to single-stranded, linear DNA. It also seems to bind ATP.</text>
</comment>
<keyword evidence="6" id="KW-0234">DNA repair</keyword>
<dbReference type="Gene3D" id="3.40.50.300">
    <property type="entry name" value="P-loop containing nucleotide triphosphate hydrolases"/>
    <property type="match status" value="1"/>
</dbReference>
<dbReference type="InterPro" id="IPR001238">
    <property type="entry name" value="DNA-binding_RecF"/>
</dbReference>
<evidence type="ECO:0000256" key="1">
    <source>
        <dbReference type="ARBA" id="ARBA00022490"/>
    </source>
</evidence>
<dbReference type="SUPFAM" id="SSF52540">
    <property type="entry name" value="P-loop containing nucleoside triphosphate hydrolases"/>
    <property type="match status" value="1"/>
</dbReference>
<comment type="similarity">
    <text evidence="6">Belongs to the RecF family.</text>
</comment>
<evidence type="ECO:0000313" key="8">
    <source>
        <dbReference type="EMBL" id="KDN25433.1"/>
    </source>
</evidence>
<keyword evidence="4 6" id="KW-0067">ATP-binding</keyword>
<dbReference type="HAMAP" id="MF_00365">
    <property type="entry name" value="RecF"/>
    <property type="match status" value="1"/>
</dbReference>